<dbReference type="Proteomes" id="UP000286931">
    <property type="component" value="Unassembled WGS sequence"/>
</dbReference>
<accession>A0A401YWX9</accession>
<proteinExistence type="predicted"/>
<gene>
    <name evidence="2" type="ORF">EHYA_06793</name>
</gene>
<name>A0A401YWX9_9ACTN</name>
<organism evidence="2 3">
    <name type="scientific">Embleya hyalina</name>
    <dbReference type="NCBI Taxonomy" id="516124"/>
    <lineage>
        <taxon>Bacteria</taxon>
        <taxon>Bacillati</taxon>
        <taxon>Actinomycetota</taxon>
        <taxon>Actinomycetes</taxon>
        <taxon>Kitasatosporales</taxon>
        <taxon>Streptomycetaceae</taxon>
        <taxon>Embleya</taxon>
    </lineage>
</organism>
<sequence>MSEGSRGSDENASTTPLPYSAPGPGSGGDVGSAFGVEEVRKRWARVVDDAAAGARIVIHAPHGVRAVLTAPTPEVIAA</sequence>
<protein>
    <submittedName>
        <fullName evidence="2">Uncharacterized protein</fullName>
    </submittedName>
</protein>
<evidence type="ECO:0000313" key="3">
    <source>
        <dbReference type="Proteomes" id="UP000286931"/>
    </source>
</evidence>
<dbReference type="AlphaFoldDB" id="A0A401YWX9"/>
<comment type="caution">
    <text evidence="2">The sequence shown here is derived from an EMBL/GenBank/DDBJ whole genome shotgun (WGS) entry which is preliminary data.</text>
</comment>
<dbReference type="EMBL" id="BIFH01000031">
    <property type="protein sequence ID" value="GCD99081.1"/>
    <property type="molecule type" value="Genomic_DNA"/>
</dbReference>
<keyword evidence="3" id="KW-1185">Reference proteome</keyword>
<evidence type="ECO:0000256" key="1">
    <source>
        <dbReference type="SAM" id="MobiDB-lite"/>
    </source>
</evidence>
<evidence type="ECO:0000313" key="2">
    <source>
        <dbReference type="EMBL" id="GCD99081.1"/>
    </source>
</evidence>
<reference evidence="2 3" key="1">
    <citation type="submission" date="2018-12" db="EMBL/GenBank/DDBJ databases">
        <title>Draft genome sequence of Embleya hyalina NBRC 13850T.</title>
        <authorList>
            <person name="Komaki H."/>
            <person name="Hosoyama A."/>
            <person name="Kimura A."/>
            <person name="Ichikawa N."/>
            <person name="Tamura T."/>
        </authorList>
    </citation>
    <scope>NUCLEOTIDE SEQUENCE [LARGE SCALE GENOMIC DNA]</scope>
    <source>
        <strain evidence="2 3">NBRC 13850</strain>
    </source>
</reference>
<dbReference type="RefSeq" id="WP_246127066.1">
    <property type="nucleotide sequence ID" value="NZ_BIFH01000031.1"/>
</dbReference>
<feature type="region of interest" description="Disordered" evidence="1">
    <location>
        <begin position="1"/>
        <end position="33"/>
    </location>
</feature>